<reference evidence="2" key="1">
    <citation type="journal article" date="2011" name="PLoS Genet.">
        <title>Genomic analysis of the necrotrophic fungal pathogens Sclerotinia sclerotiorum and Botrytis cinerea.</title>
        <authorList>
            <person name="Amselem J."/>
            <person name="Cuomo C.A."/>
            <person name="van Kan J.A."/>
            <person name="Viaud M."/>
            <person name="Benito E.P."/>
            <person name="Couloux A."/>
            <person name="Coutinho P.M."/>
            <person name="de Vries R.P."/>
            <person name="Dyer P.S."/>
            <person name="Fillinger S."/>
            <person name="Fournier E."/>
            <person name="Gout L."/>
            <person name="Hahn M."/>
            <person name="Kohn L."/>
            <person name="Lapalu N."/>
            <person name="Plummer K.M."/>
            <person name="Pradier J.M."/>
            <person name="Quevillon E."/>
            <person name="Sharon A."/>
            <person name="Simon A."/>
            <person name="ten Have A."/>
            <person name="Tudzynski B."/>
            <person name="Tudzynski P."/>
            <person name="Wincker P."/>
            <person name="Andrew M."/>
            <person name="Anthouard V."/>
            <person name="Beever R.E."/>
            <person name="Beffa R."/>
            <person name="Benoit I."/>
            <person name="Bouzid O."/>
            <person name="Brault B."/>
            <person name="Chen Z."/>
            <person name="Choquer M."/>
            <person name="Collemare J."/>
            <person name="Cotton P."/>
            <person name="Danchin E.G."/>
            <person name="Da Silva C."/>
            <person name="Gautier A."/>
            <person name="Giraud C."/>
            <person name="Giraud T."/>
            <person name="Gonzalez C."/>
            <person name="Grossetete S."/>
            <person name="Guldener U."/>
            <person name="Henrissat B."/>
            <person name="Howlett B.J."/>
            <person name="Kodira C."/>
            <person name="Kretschmer M."/>
            <person name="Lappartient A."/>
            <person name="Leroch M."/>
            <person name="Levis C."/>
            <person name="Mauceli E."/>
            <person name="Neuveglise C."/>
            <person name="Oeser B."/>
            <person name="Pearson M."/>
            <person name="Poulain J."/>
            <person name="Poussereau N."/>
            <person name="Quesneville H."/>
            <person name="Rascle C."/>
            <person name="Schumacher J."/>
            <person name="Segurens B."/>
            <person name="Sexton A."/>
            <person name="Silva E."/>
            <person name="Sirven C."/>
            <person name="Soanes D.M."/>
            <person name="Talbot N.J."/>
            <person name="Templeton M."/>
            <person name="Yandava C."/>
            <person name="Yarden O."/>
            <person name="Zeng Q."/>
            <person name="Rollins J.A."/>
            <person name="Lebrun M.H."/>
            <person name="Dickman M."/>
        </authorList>
    </citation>
    <scope>NUCLEOTIDE SEQUENCE [LARGE SCALE GENOMIC DNA]</scope>
    <source>
        <strain evidence="2">T4</strain>
    </source>
</reference>
<gene>
    <name evidence="1" type="ORF">BofuT4_uP074130.1</name>
</gene>
<dbReference type="Proteomes" id="UP000008177">
    <property type="component" value="Unplaced contigs"/>
</dbReference>
<dbReference type="EMBL" id="FQ790248">
    <property type="protein sequence ID" value="CCD42801.1"/>
    <property type="molecule type" value="Genomic_DNA"/>
</dbReference>
<proteinExistence type="predicted"/>
<organism evidence="1 2">
    <name type="scientific">Botryotinia fuckeliana (strain T4)</name>
    <name type="common">Noble rot fungus</name>
    <name type="synonym">Botrytis cinerea</name>
    <dbReference type="NCBI Taxonomy" id="999810"/>
    <lineage>
        <taxon>Eukaryota</taxon>
        <taxon>Fungi</taxon>
        <taxon>Dikarya</taxon>
        <taxon>Ascomycota</taxon>
        <taxon>Pezizomycotina</taxon>
        <taxon>Leotiomycetes</taxon>
        <taxon>Helotiales</taxon>
        <taxon>Sclerotiniaceae</taxon>
        <taxon>Botrytis</taxon>
    </lineage>
</organism>
<dbReference type="HOGENOM" id="CLU_2867380_0_0_1"/>
<evidence type="ECO:0000313" key="2">
    <source>
        <dbReference type="Proteomes" id="UP000008177"/>
    </source>
</evidence>
<name>G2XPJ5_BOTF4</name>
<dbReference type="InParanoid" id="G2XPJ5"/>
<dbReference type="AlphaFoldDB" id="G2XPJ5"/>
<accession>G2XPJ5</accession>
<protein>
    <submittedName>
        <fullName evidence="1">Uncharacterized protein</fullName>
    </submittedName>
</protein>
<evidence type="ECO:0000313" key="1">
    <source>
        <dbReference type="EMBL" id="CCD42801.1"/>
    </source>
</evidence>
<sequence length="64" mass="7285">MLVLYEVDGSILKPLKSQSELQLSAKATAYVSFLDHTVGDSELKLNDQSYPTNCIFRPAKYHYF</sequence>